<accession>A0A7C3KIY6</accession>
<dbReference type="AlphaFoldDB" id="A0A7C3KIY6"/>
<evidence type="ECO:0000256" key="1">
    <source>
        <dbReference type="SAM" id="MobiDB-lite"/>
    </source>
</evidence>
<name>A0A7C3KIY6_9CYAN</name>
<sequence length="139" mass="15109">MKSVTKLLATLGHWSVTALLFVSAIAFTWQAPFLTNDIAVAARVTPVVAAMDAGDRVKRDNKNLVDNAADKVKEAANKNANRVDRSTDTNGAVERKAQRDAARIEKRADEDAARTKRAIDDNVGAVERTVDKIKDAFGM</sequence>
<feature type="region of interest" description="Disordered" evidence="1">
    <location>
        <begin position="80"/>
        <end position="111"/>
    </location>
</feature>
<reference evidence="2" key="1">
    <citation type="journal article" date="2020" name="mSystems">
        <title>Genome- and Community-Level Interaction Insights into Carbon Utilization and Element Cycling Functions of Hydrothermarchaeota in Hydrothermal Sediment.</title>
        <authorList>
            <person name="Zhou Z."/>
            <person name="Liu Y."/>
            <person name="Xu W."/>
            <person name="Pan J."/>
            <person name="Luo Z.H."/>
            <person name="Li M."/>
        </authorList>
    </citation>
    <scope>NUCLEOTIDE SEQUENCE [LARGE SCALE GENOMIC DNA]</scope>
    <source>
        <strain evidence="2">SpSt-418</strain>
    </source>
</reference>
<protein>
    <submittedName>
        <fullName evidence="2">Uncharacterized protein</fullName>
    </submittedName>
</protein>
<proteinExistence type="predicted"/>
<gene>
    <name evidence="2" type="ORF">ENR64_25840</name>
</gene>
<comment type="caution">
    <text evidence="2">The sequence shown here is derived from an EMBL/GenBank/DDBJ whole genome shotgun (WGS) entry which is preliminary data.</text>
</comment>
<organism evidence="2">
    <name type="scientific">Oscillatoriales cyanobacterium SpSt-418</name>
    <dbReference type="NCBI Taxonomy" id="2282169"/>
    <lineage>
        <taxon>Bacteria</taxon>
        <taxon>Bacillati</taxon>
        <taxon>Cyanobacteriota</taxon>
        <taxon>Cyanophyceae</taxon>
        <taxon>Oscillatoriophycideae</taxon>
        <taxon>Oscillatoriales</taxon>
    </lineage>
</organism>
<dbReference type="EMBL" id="DSRU01000374">
    <property type="protein sequence ID" value="HFN01112.1"/>
    <property type="molecule type" value="Genomic_DNA"/>
</dbReference>
<evidence type="ECO:0000313" key="2">
    <source>
        <dbReference type="EMBL" id="HFN01112.1"/>
    </source>
</evidence>